<keyword evidence="2" id="KW-1185">Reference proteome</keyword>
<name>A0ABT9XTI6_9BACI</name>
<protein>
    <submittedName>
        <fullName evidence="1">Uncharacterized protein</fullName>
    </submittedName>
</protein>
<accession>A0ABT9XTI6</accession>
<evidence type="ECO:0000313" key="2">
    <source>
        <dbReference type="Proteomes" id="UP001224122"/>
    </source>
</evidence>
<gene>
    <name evidence="1" type="ORF">J2S10_002035</name>
</gene>
<dbReference type="Proteomes" id="UP001224122">
    <property type="component" value="Unassembled WGS sequence"/>
</dbReference>
<reference evidence="1 2" key="1">
    <citation type="submission" date="2023-07" db="EMBL/GenBank/DDBJ databases">
        <title>Genomic Encyclopedia of Type Strains, Phase IV (KMG-IV): sequencing the most valuable type-strain genomes for metagenomic binning, comparative biology and taxonomic classification.</title>
        <authorList>
            <person name="Goeker M."/>
        </authorList>
    </citation>
    <scope>NUCLEOTIDE SEQUENCE [LARGE SCALE GENOMIC DNA]</scope>
    <source>
        <strain evidence="1 2">DSM 27594</strain>
    </source>
</reference>
<organism evidence="1 2">
    <name type="scientific">Neobacillus ginsengisoli</name>
    <dbReference type="NCBI Taxonomy" id="904295"/>
    <lineage>
        <taxon>Bacteria</taxon>
        <taxon>Bacillati</taxon>
        <taxon>Bacillota</taxon>
        <taxon>Bacilli</taxon>
        <taxon>Bacillales</taxon>
        <taxon>Bacillaceae</taxon>
        <taxon>Neobacillus</taxon>
    </lineage>
</organism>
<dbReference type="EMBL" id="JAUSTW010000003">
    <property type="protein sequence ID" value="MDQ0198877.1"/>
    <property type="molecule type" value="Genomic_DNA"/>
</dbReference>
<sequence length="31" mass="3380">MRSSYNGENGLIPPIENLTSNGKIGYANIKK</sequence>
<comment type="caution">
    <text evidence="1">The sequence shown here is derived from an EMBL/GenBank/DDBJ whole genome shotgun (WGS) entry which is preliminary data.</text>
</comment>
<evidence type="ECO:0000313" key="1">
    <source>
        <dbReference type="EMBL" id="MDQ0198877.1"/>
    </source>
</evidence>
<proteinExistence type="predicted"/>